<dbReference type="InterPro" id="IPR036894">
    <property type="entry name" value="YbaB-like_sf"/>
</dbReference>
<name>A0A846Y8H1_9NOCA</name>
<dbReference type="SUPFAM" id="SSF82607">
    <property type="entry name" value="YbaB-like"/>
    <property type="match status" value="1"/>
</dbReference>
<evidence type="ECO:0000313" key="2">
    <source>
        <dbReference type="Proteomes" id="UP000565711"/>
    </source>
</evidence>
<comment type="caution">
    <text evidence="1">The sequence shown here is derived from an EMBL/GenBank/DDBJ whole genome shotgun (WGS) entry which is preliminary data.</text>
</comment>
<gene>
    <name evidence="1" type="ORF">HGA08_22755</name>
</gene>
<dbReference type="Gene3D" id="3.30.1310.10">
    <property type="entry name" value="Nucleoid-associated protein YbaB-like domain"/>
    <property type="match status" value="1"/>
</dbReference>
<dbReference type="GO" id="GO:0003677">
    <property type="term" value="F:DNA binding"/>
    <property type="evidence" value="ECO:0007669"/>
    <property type="project" value="InterPro"/>
</dbReference>
<dbReference type="AlphaFoldDB" id="A0A846Y8H1"/>
<dbReference type="InterPro" id="IPR004401">
    <property type="entry name" value="YbaB/EbfC"/>
</dbReference>
<dbReference type="EMBL" id="JAAXOP010000015">
    <property type="protein sequence ID" value="NKY53029.1"/>
    <property type="molecule type" value="Genomic_DNA"/>
</dbReference>
<protein>
    <submittedName>
        <fullName evidence="1">YbaB/EbfC family nucleoid-associated protein</fullName>
    </submittedName>
</protein>
<dbReference type="Proteomes" id="UP000565711">
    <property type="component" value="Unassembled WGS sequence"/>
</dbReference>
<evidence type="ECO:0000313" key="1">
    <source>
        <dbReference type="EMBL" id="NKY53029.1"/>
    </source>
</evidence>
<organism evidence="1 2">
    <name type="scientific">Nocardia vermiculata</name>
    <dbReference type="NCBI Taxonomy" id="257274"/>
    <lineage>
        <taxon>Bacteria</taxon>
        <taxon>Bacillati</taxon>
        <taxon>Actinomycetota</taxon>
        <taxon>Actinomycetes</taxon>
        <taxon>Mycobacteriales</taxon>
        <taxon>Nocardiaceae</taxon>
        <taxon>Nocardia</taxon>
    </lineage>
</organism>
<keyword evidence="2" id="KW-1185">Reference proteome</keyword>
<reference evidence="1 2" key="1">
    <citation type="submission" date="2020-04" db="EMBL/GenBank/DDBJ databases">
        <title>MicrobeNet Type strains.</title>
        <authorList>
            <person name="Nicholson A.C."/>
        </authorList>
    </citation>
    <scope>NUCLEOTIDE SEQUENCE [LARGE SCALE GENOMIC DNA]</scope>
    <source>
        <strain evidence="1 2">JCM 12354</strain>
    </source>
</reference>
<dbReference type="Pfam" id="PF02575">
    <property type="entry name" value="YbaB_DNA_bd"/>
    <property type="match status" value="1"/>
</dbReference>
<proteinExistence type="predicted"/>
<accession>A0A846Y8H1</accession>
<dbReference type="RefSeq" id="WP_067873178.1">
    <property type="nucleotide sequence ID" value="NZ_JAAXOP010000015.1"/>
</dbReference>
<sequence>MDQAKRESLLSANHGMRKQMERLLDSVEGQHGRMSDILRELENLRPQAGSSDGAVTATVDGSGVLTNLSLTPAAMRRPADELARLIVQATQQAARQAREHSEQAMAPVAEALDDVPEVFDAAAEGPSLRDIREFFRDTDNFTR</sequence>